<evidence type="ECO:0000313" key="3">
    <source>
        <dbReference type="Proteomes" id="UP001204151"/>
    </source>
</evidence>
<name>A0ABT1ZV54_9BURK</name>
<feature type="transmembrane region" description="Helical" evidence="1">
    <location>
        <begin position="50"/>
        <end position="68"/>
    </location>
</feature>
<keyword evidence="1" id="KW-1133">Transmembrane helix</keyword>
<sequence length="133" mass="13908">MTTYLFSLLRSPRARVLCLAAATLMYLTIITTGNIPGARADIGTYAPGPVLHSIAYAVLAALWFVGSAGSPLARAGKAVLAVAVMGACDEFIQSFFPYRGADVRDWAVDVAAAAVTSTVLARLASRTTVDATR</sequence>
<proteinExistence type="predicted"/>
<dbReference type="RefSeq" id="WP_258818377.1">
    <property type="nucleotide sequence ID" value="NZ_JANUGW010000016.1"/>
</dbReference>
<organism evidence="2 3">
    <name type="scientific">Massilia pinisoli</name>
    <dbReference type="NCBI Taxonomy" id="1772194"/>
    <lineage>
        <taxon>Bacteria</taxon>
        <taxon>Pseudomonadati</taxon>
        <taxon>Pseudomonadota</taxon>
        <taxon>Betaproteobacteria</taxon>
        <taxon>Burkholderiales</taxon>
        <taxon>Oxalobacteraceae</taxon>
        <taxon>Telluria group</taxon>
        <taxon>Massilia</taxon>
    </lineage>
</organism>
<accession>A0ABT1ZV54</accession>
<keyword evidence="3" id="KW-1185">Reference proteome</keyword>
<evidence type="ECO:0000256" key="1">
    <source>
        <dbReference type="SAM" id="Phobius"/>
    </source>
</evidence>
<reference evidence="2 3" key="1">
    <citation type="submission" date="2022-08" db="EMBL/GenBank/DDBJ databases">
        <title>Reclassification of Massilia species as members of the genera Telluria, Duganella, Pseudoduganella, Mokoshia gen. nov. and Zemynaea gen. nov. using orthogonal and non-orthogonal genome-based approaches.</title>
        <authorList>
            <person name="Bowman J.P."/>
        </authorList>
    </citation>
    <scope>NUCLEOTIDE SEQUENCE [LARGE SCALE GENOMIC DNA]</scope>
    <source>
        <strain evidence="2 3">JCM 31316</strain>
    </source>
</reference>
<dbReference type="Proteomes" id="UP001204151">
    <property type="component" value="Unassembled WGS sequence"/>
</dbReference>
<keyword evidence="1" id="KW-0472">Membrane</keyword>
<keyword evidence="1" id="KW-0812">Transmembrane</keyword>
<comment type="caution">
    <text evidence="2">The sequence shown here is derived from an EMBL/GenBank/DDBJ whole genome shotgun (WGS) entry which is preliminary data.</text>
</comment>
<gene>
    <name evidence="2" type="ORF">NX784_19600</name>
</gene>
<evidence type="ECO:0000313" key="2">
    <source>
        <dbReference type="EMBL" id="MCS0583803.1"/>
    </source>
</evidence>
<protein>
    <submittedName>
        <fullName evidence="2">VanZ family protein</fullName>
    </submittedName>
</protein>
<dbReference type="EMBL" id="JANUGW010000016">
    <property type="protein sequence ID" value="MCS0583803.1"/>
    <property type="molecule type" value="Genomic_DNA"/>
</dbReference>
<dbReference type="NCBIfam" id="NF037970">
    <property type="entry name" value="vanZ_1"/>
    <property type="match status" value="1"/>
</dbReference>